<organism evidence="2 3">
    <name type="scientific">Aminomonas paucivorans DSM 12260</name>
    <dbReference type="NCBI Taxonomy" id="584708"/>
    <lineage>
        <taxon>Bacteria</taxon>
        <taxon>Thermotogati</taxon>
        <taxon>Synergistota</taxon>
        <taxon>Synergistia</taxon>
        <taxon>Synergistales</taxon>
        <taxon>Synergistaceae</taxon>
        <taxon>Aminomonas</taxon>
    </lineage>
</organism>
<dbReference type="STRING" id="584708.Apau_1978"/>
<sequence length="251" mass="27796">MKFLLSGEGSSDLGRVNGPGDWGEGETFEPGPMAWILDRIVESQCNYSPLETQAVRYVSEAALTRQERESRERGTNRSTVLPGRSRPQGTGFFFKNAQALGRRAQAWQADERDNPGSVVAVLFRDCDGTRSSSRGLWREKVDSMRSGFRSVGCELGVPMIPKPKSEAWLLCALQKAPYQGCADLEDLSGNDDSPRSPKKLLAEAVESAVVPVPSEEQAEWVRTGRVDPSRIQMPSFDQFKTDLLEAVRRAE</sequence>
<evidence type="ECO:0000256" key="1">
    <source>
        <dbReference type="SAM" id="MobiDB-lite"/>
    </source>
</evidence>
<dbReference type="EMBL" id="CM001022">
    <property type="protein sequence ID" value="EFQ24390.1"/>
    <property type="molecule type" value="Genomic_DNA"/>
</dbReference>
<dbReference type="AlphaFoldDB" id="E3CX43"/>
<dbReference type="HOGENOM" id="CLU_1128315_0_0_0"/>
<protein>
    <submittedName>
        <fullName evidence="2">Uncharacterized protein</fullName>
    </submittedName>
</protein>
<dbReference type="OrthoDB" id="8617598at2"/>
<keyword evidence="3" id="KW-1185">Reference proteome</keyword>
<evidence type="ECO:0000313" key="2">
    <source>
        <dbReference type="EMBL" id="EFQ24390.1"/>
    </source>
</evidence>
<reference evidence="2 3" key="1">
    <citation type="journal article" date="2010" name="Stand. Genomic Sci.">
        <title>Non-contiguous finished genome sequence of Aminomonas paucivorans type strain (GLU-3).</title>
        <authorList>
            <person name="Pitluck S."/>
            <person name="Yasawong M."/>
            <person name="Held B."/>
            <person name="Lapidus A."/>
            <person name="Nolan M."/>
            <person name="Copeland A."/>
            <person name="Lucas S."/>
            <person name="Del Rio T.G."/>
            <person name="Tice H."/>
            <person name="Cheng J.F."/>
            <person name="Chertkov O."/>
            <person name="Goodwin L."/>
            <person name="Tapia R."/>
            <person name="Han C."/>
            <person name="Liolios K."/>
            <person name="Ivanova N."/>
            <person name="Mavromatis K."/>
            <person name="Ovchinnikova G."/>
            <person name="Pati A."/>
            <person name="Chen A."/>
            <person name="Palaniappan K."/>
            <person name="Land M."/>
            <person name="Hauser L."/>
            <person name="Chang Y.J."/>
            <person name="Jeffries C.D."/>
            <person name="Pukall R."/>
            <person name="Spring S."/>
            <person name="Rohde M."/>
            <person name="Sikorski J."/>
            <person name="Goker M."/>
            <person name="Woyke T."/>
            <person name="Bristow J."/>
            <person name="Eisen J.A."/>
            <person name="Markowitz V."/>
            <person name="Hugenholtz P."/>
            <person name="Kyrpides N.C."/>
            <person name="Klenk H.P."/>
        </authorList>
    </citation>
    <scope>NUCLEOTIDE SEQUENCE [LARGE SCALE GENOMIC DNA]</scope>
    <source>
        <strain evidence="2 3">DSM 12260</strain>
    </source>
</reference>
<name>E3CX43_9BACT</name>
<dbReference type="Proteomes" id="UP000005096">
    <property type="component" value="Chromosome"/>
</dbReference>
<dbReference type="eggNOG" id="ENOG5031KA1">
    <property type="taxonomic scope" value="Bacteria"/>
</dbReference>
<dbReference type="PaxDb" id="584708-Apau_1978"/>
<gene>
    <name evidence="2" type="ORF">Apau_1978</name>
</gene>
<feature type="region of interest" description="Disordered" evidence="1">
    <location>
        <begin position="64"/>
        <end position="88"/>
    </location>
</feature>
<evidence type="ECO:0000313" key="3">
    <source>
        <dbReference type="Proteomes" id="UP000005096"/>
    </source>
</evidence>
<dbReference type="RefSeq" id="WP_006301628.1">
    <property type="nucleotide sequence ID" value="NZ_CM001022.1"/>
</dbReference>
<feature type="compositionally biased region" description="Basic and acidic residues" evidence="1">
    <location>
        <begin position="65"/>
        <end position="75"/>
    </location>
</feature>
<feature type="region of interest" description="Disordered" evidence="1">
    <location>
        <begin position="1"/>
        <end position="25"/>
    </location>
</feature>
<accession>E3CX43</accession>
<proteinExistence type="predicted"/>